<proteinExistence type="predicted"/>
<dbReference type="PROSITE" id="PS51194">
    <property type="entry name" value="HELICASE_CTER"/>
    <property type="match status" value="1"/>
</dbReference>
<keyword evidence="1" id="KW-0378">Hydrolase</keyword>
<feature type="compositionally biased region" description="Low complexity" evidence="2">
    <location>
        <begin position="45"/>
        <end position="56"/>
    </location>
</feature>
<dbReference type="EMBL" id="WUYZ01000001">
    <property type="protein sequence ID" value="NKS24604.1"/>
    <property type="molecule type" value="Genomic_DNA"/>
</dbReference>
<protein>
    <recommendedName>
        <fullName evidence="7">ATP-dependent helicase HepA</fullName>
    </recommendedName>
</protein>
<reference evidence="5" key="1">
    <citation type="journal article" date="2020" name="Environ. Microbiol.">
        <title>The novel and transferable erm(51) gene confers Macrolides, Lincosamides, and Streptogramins B (MLSB) resistance to clonal Rhodococcus equi in the environment.</title>
        <authorList>
            <person name="Huber L."/>
            <person name="Giguere S."/>
            <person name="Slovis N.M."/>
            <person name="Alvarez-Narvaez S."/>
            <person name="Hart K.A."/>
            <person name="Greiter M."/>
            <person name="Morris E.R.A."/>
            <person name="Cohen N.D."/>
        </authorList>
    </citation>
    <scope>NUCLEOTIDE SEQUENCE</scope>
    <source>
        <strain evidence="5">Lh_141_1</strain>
    </source>
</reference>
<dbReference type="Proteomes" id="UP000605618">
    <property type="component" value="Unassembled WGS sequence"/>
</dbReference>
<dbReference type="SUPFAM" id="SSF52540">
    <property type="entry name" value="P-loop containing nucleoside triphosphate hydrolases"/>
    <property type="match status" value="2"/>
</dbReference>
<feature type="domain" description="Helicase ATP-binding" evidence="3">
    <location>
        <begin position="227"/>
        <end position="374"/>
    </location>
</feature>
<comment type="caution">
    <text evidence="5">The sequence shown here is derived from an EMBL/GenBank/DDBJ whole genome shotgun (WGS) entry which is preliminary data.</text>
</comment>
<accession>A0AAE4ZDS6</accession>
<evidence type="ECO:0000256" key="2">
    <source>
        <dbReference type="SAM" id="MobiDB-lite"/>
    </source>
</evidence>
<dbReference type="PANTHER" id="PTHR45766:SF6">
    <property type="entry name" value="SWI_SNF-RELATED MATRIX-ASSOCIATED ACTIN-DEPENDENT REGULATOR OF CHROMATIN SUBFAMILY A-LIKE PROTEIN 1"/>
    <property type="match status" value="1"/>
</dbReference>
<evidence type="ECO:0000313" key="5">
    <source>
        <dbReference type="EMBL" id="NKS24604.1"/>
    </source>
</evidence>
<organism evidence="5 6">
    <name type="scientific">Rhodococcus hoagii</name>
    <name type="common">Corynebacterium equii</name>
    <dbReference type="NCBI Taxonomy" id="43767"/>
    <lineage>
        <taxon>Bacteria</taxon>
        <taxon>Bacillati</taxon>
        <taxon>Actinomycetota</taxon>
        <taxon>Actinomycetes</taxon>
        <taxon>Mycobacteriales</taxon>
        <taxon>Nocardiaceae</taxon>
        <taxon>Prescottella</taxon>
    </lineage>
</organism>
<evidence type="ECO:0000256" key="1">
    <source>
        <dbReference type="ARBA" id="ARBA00022801"/>
    </source>
</evidence>
<dbReference type="InterPro" id="IPR049730">
    <property type="entry name" value="SNF2/RAD54-like_C"/>
</dbReference>
<dbReference type="PANTHER" id="PTHR45766">
    <property type="entry name" value="DNA ANNEALING HELICASE AND ENDONUCLEASE ZRANB3 FAMILY MEMBER"/>
    <property type="match status" value="1"/>
</dbReference>
<feature type="domain" description="Helicase C-terminal" evidence="4">
    <location>
        <begin position="583"/>
        <end position="745"/>
    </location>
</feature>
<dbReference type="InterPro" id="IPR001650">
    <property type="entry name" value="Helicase_C-like"/>
</dbReference>
<dbReference type="Gene3D" id="3.40.50.10810">
    <property type="entry name" value="Tandem AAA-ATPase domain"/>
    <property type="match status" value="1"/>
</dbReference>
<dbReference type="NCBIfam" id="NF041062">
    <property type="entry name" value="DpdE"/>
    <property type="match status" value="1"/>
</dbReference>
<dbReference type="PROSITE" id="PS51192">
    <property type="entry name" value="HELICASE_ATP_BIND_1"/>
    <property type="match status" value="1"/>
</dbReference>
<evidence type="ECO:0000259" key="3">
    <source>
        <dbReference type="PROSITE" id="PS51192"/>
    </source>
</evidence>
<evidence type="ECO:0008006" key="7">
    <source>
        <dbReference type="Google" id="ProtNLM"/>
    </source>
</evidence>
<dbReference type="InterPro" id="IPR014001">
    <property type="entry name" value="Helicase_ATP-bd"/>
</dbReference>
<sequence length="1125" mass="125613">MTQRFASRGPKAGTMFLGCTRFPDCRGNLSADGSDSTPTRRRTRPSTPNPGGSPSGKRSTLSKGDLMVSSENALGVGKAVDRHGDTVVLEYFDNPAQAPEDRFRAEVSIRSMRRFTLDQEVRVFWTTDQGWRSGRLEESNEDRDIIVRSRDGVRHLRERDVYIRWDRPLHDPVGFGGAGMMESPLLSDLRRPFMHHVLRQRSASHGMGSAISASIELHPHQLDAARRVLEDPIQRYLLADEVGLGKTIEAGIVVRQILQDFTAATVQLILPPFLVEQWRRELETKFGVLDFQRDRIRISRDDRPDTWEPSDLLVVDEAHNLASLRSSAAPDLRARFTKLTEVALKSPRLLLLSATPVLHNEEVFLGMLRLLDPVLYGRATVDDVRRKVASRAELGRTFLGLKPSLPASVITRRLGEVRSLLADDDQAQAMADSMQEAVETKDKAAIADAITELHGHVSEVHRVHRRMIRTRRTEGLRAGYRVQGRRKPRTWSLDSEVLDTASNLLDEWRQYAVASTETGELDAQQAGRLFAEACGLLLDHEALSDWARRRRGAAASDDEAEVLERMEYILEKADRRATVSAPLADHLSYEIANGERVVIFCPTTSLAEELASEIAKILGPRIVALHLVKTDPAQAEASIRAFESDGDVARILVCDKSAEEGRNFQMADRVVHVGLPSNVNQLEQRIGRTDRWTGSSEVQPPQCLRVASGDRSDSWDVAWATIVERGFEVFTASVASLQHAVDQATDEAWQALFLNGTDVMDQVVQDTADQLATELENVREQDALDSREAPTDSRSIFAQISASETEEQGFAEAADDLLARDRAPGNIRLTTAGSPRTAVGSYRIVKERSAEPPLIPLSRLRRDFVPIEGQAGTFRRELAVSTPDIRLFRYGSRFIDAVSDFIWNDDRGRAFGMWRYDPDWEYEELVAYRFDFHIEADIRSARGVKSFGEADGSRAALRRADAMFPPTIETVWVDRIGDVITEPATLAVLNRNYRKSRVPGESGDFSLNLQRLQRAFRIVPKSDWLDEWRTAENSAQHAVVGLQRVQDRIASGNALCAKDSHERIRRLALREQYASAQEAAALATERATETAMAQALSAAIADPTLRLDSTGIVIVAGYSIEDDNE</sequence>
<dbReference type="GO" id="GO:0016787">
    <property type="term" value="F:hydrolase activity"/>
    <property type="evidence" value="ECO:0007669"/>
    <property type="project" value="UniProtKB-KW"/>
</dbReference>
<evidence type="ECO:0000259" key="4">
    <source>
        <dbReference type="PROSITE" id="PS51194"/>
    </source>
</evidence>
<dbReference type="SMART" id="SM00490">
    <property type="entry name" value="HELICc"/>
    <property type="match status" value="1"/>
</dbReference>
<dbReference type="InterPro" id="IPR038718">
    <property type="entry name" value="SNF2-like_sf"/>
</dbReference>
<dbReference type="Pfam" id="PF00271">
    <property type="entry name" value="Helicase_C"/>
    <property type="match status" value="1"/>
</dbReference>
<dbReference type="Gene3D" id="3.40.50.300">
    <property type="entry name" value="P-loop containing nucleotide triphosphate hydrolases"/>
    <property type="match status" value="1"/>
</dbReference>
<name>A0AAE4ZDS6_RHOHA</name>
<dbReference type="AlphaFoldDB" id="A0AAE4ZDS6"/>
<evidence type="ECO:0000313" key="6">
    <source>
        <dbReference type="Proteomes" id="UP000605618"/>
    </source>
</evidence>
<dbReference type="CDD" id="cd18793">
    <property type="entry name" value="SF2_C_SNF"/>
    <property type="match status" value="1"/>
</dbReference>
<gene>
    <name evidence="5" type="ORF">GS505_01760</name>
</gene>
<dbReference type="InterPro" id="IPR027417">
    <property type="entry name" value="P-loop_NTPase"/>
</dbReference>
<dbReference type="SMART" id="SM00487">
    <property type="entry name" value="DEXDc"/>
    <property type="match status" value="1"/>
</dbReference>
<feature type="region of interest" description="Disordered" evidence="2">
    <location>
        <begin position="26"/>
        <end position="63"/>
    </location>
</feature>